<feature type="compositionally biased region" description="Pro residues" evidence="1">
    <location>
        <begin position="98"/>
        <end position="116"/>
    </location>
</feature>
<gene>
    <name evidence="4" type="ORF">OQI_20990</name>
</gene>
<feature type="chain" id="PRO_5046758132" description="SCP domain-containing protein" evidence="2">
    <location>
        <begin position="32"/>
        <end position="281"/>
    </location>
</feature>
<evidence type="ECO:0000313" key="4">
    <source>
        <dbReference type="EMBL" id="OSZ58570.1"/>
    </source>
</evidence>
<dbReference type="InterPro" id="IPR035940">
    <property type="entry name" value="CAP_sf"/>
</dbReference>
<accession>A0ABX3YF82</accession>
<dbReference type="PROSITE" id="PS51257">
    <property type="entry name" value="PROKAR_LIPOPROTEIN"/>
    <property type="match status" value="1"/>
</dbReference>
<feature type="domain" description="SCP" evidence="3">
    <location>
        <begin position="164"/>
        <end position="276"/>
    </location>
</feature>
<dbReference type="InterPro" id="IPR014044">
    <property type="entry name" value="CAP_dom"/>
</dbReference>
<name>A0ABX3YF82_9ACTN</name>
<evidence type="ECO:0000256" key="2">
    <source>
        <dbReference type="SAM" id="SignalP"/>
    </source>
</evidence>
<evidence type="ECO:0000256" key="1">
    <source>
        <dbReference type="SAM" id="MobiDB-lite"/>
    </source>
</evidence>
<organism evidence="4 5">
    <name type="scientific">Streptomyces pharetrae CZA14</name>
    <dbReference type="NCBI Taxonomy" id="1144883"/>
    <lineage>
        <taxon>Bacteria</taxon>
        <taxon>Bacillati</taxon>
        <taxon>Actinomycetota</taxon>
        <taxon>Actinomycetes</taxon>
        <taxon>Kitasatosporales</taxon>
        <taxon>Streptomycetaceae</taxon>
        <taxon>Streptomyces</taxon>
    </lineage>
</organism>
<feature type="region of interest" description="Disordered" evidence="1">
    <location>
        <begin position="66"/>
        <end position="157"/>
    </location>
</feature>
<protein>
    <recommendedName>
        <fullName evidence="3">SCP domain-containing protein</fullName>
    </recommendedName>
</protein>
<keyword evidence="2" id="KW-0732">Signal</keyword>
<comment type="caution">
    <text evidence="4">The sequence shown here is derived from an EMBL/GenBank/DDBJ whole genome shotgun (WGS) entry which is preliminary data.</text>
</comment>
<dbReference type="RefSeq" id="WP_086170898.1">
    <property type="nucleotide sequence ID" value="NZ_MRYD01000116.1"/>
</dbReference>
<feature type="compositionally biased region" description="Low complexity" evidence="1">
    <location>
        <begin position="81"/>
        <end position="97"/>
    </location>
</feature>
<dbReference type="Gene3D" id="3.40.33.10">
    <property type="entry name" value="CAP"/>
    <property type="match status" value="1"/>
</dbReference>
<dbReference type="EMBL" id="MRYD01000116">
    <property type="protein sequence ID" value="OSZ58570.1"/>
    <property type="molecule type" value="Genomic_DNA"/>
</dbReference>
<feature type="signal peptide" evidence="2">
    <location>
        <begin position="1"/>
        <end position="31"/>
    </location>
</feature>
<dbReference type="Pfam" id="PF00188">
    <property type="entry name" value="CAP"/>
    <property type="match status" value="1"/>
</dbReference>
<dbReference type="PANTHER" id="PTHR31157">
    <property type="entry name" value="SCP DOMAIN-CONTAINING PROTEIN"/>
    <property type="match status" value="1"/>
</dbReference>
<dbReference type="Proteomes" id="UP000194266">
    <property type="component" value="Unassembled WGS sequence"/>
</dbReference>
<dbReference type="CDD" id="cd05379">
    <property type="entry name" value="CAP_bacterial"/>
    <property type="match status" value="1"/>
</dbReference>
<dbReference type="PANTHER" id="PTHR31157:SF1">
    <property type="entry name" value="SCP DOMAIN-CONTAINING PROTEIN"/>
    <property type="match status" value="1"/>
</dbReference>
<evidence type="ECO:0000259" key="3">
    <source>
        <dbReference type="Pfam" id="PF00188"/>
    </source>
</evidence>
<keyword evidence="5" id="KW-1185">Reference proteome</keyword>
<proteinExistence type="predicted"/>
<evidence type="ECO:0000313" key="5">
    <source>
        <dbReference type="Proteomes" id="UP000194266"/>
    </source>
</evidence>
<feature type="compositionally biased region" description="Low complexity" evidence="1">
    <location>
        <begin position="117"/>
        <end position="157"/>
    </location>
</feature>
<reference evidence="4 5" key="1">
    <citation type="submission" date="2016-12" db="EMBL/GenBank/DDBJ databases">
        <title>Genome Mining:The Detection of Biosynthetic Gene Clusters to Aid in the Expression of Curamycin A produced by Streptomyces sp. strain CZA14.</title>
        <authorList>
            <person name="Durrell K.A."/>
            <person name="Kirby B.M."/>
            <person name="Khan W."/>
            <person name="Mthethwa T."/>
            <person name="Le Roes-Hill M."/>
        </authorList>
    </citation>
    <scope>NUCLEOTIDE SEQUENCE [LARGE SCALE GENOMIC DNA]</scope>
    <source>
        <strain evidence="4 5">CZA14</strain>
    </source>
</reference>
<dbReference type="SUPFAM" id="SSF55797">
    <property type="entry name" value="PR-1-like"/>
    <property type="match status" value="1"/>
</dbReference>
<sequence length="281" mass="28919">MGKHRKKRYNRRIVIAAVAMSAVAVPSVAVACGDWQNGEGGQFGSTGKTAGGGRWNDVDDARWKDADRHSRWKGHRHDSEPTAAPSQTAPPSTSTPKPAAPKPAAPKPAAPKPAAPKPAATVSPSAPAPATTPSAPKPTASATPSSPGTPQAAPTASGVAARIVELVNAERGRAGCSPVKLNATLTKAAQAHSADMAAHQNMSHTGSDGSSPGDRITRAGYSWRTYGENVAYGYSTPEQVMAGWMSSAGHKANILNCAFQEIGVGLAQPGNYWTQAFGTAR</sequence>